<comment type="similarity">
    <text evidence="2">Belongs to the MGMT family.</text>
</comment>
<dbReference type="EMBL" id="CP015220">
    <property type="protein sequence ID" value="AMY22086.1"/>
    <property type="molecule type" value="Genomic_DNA"/>
</dbReference>
<reference evidence="11" key="2">
    <citation type="submission" date="2016-04" db="EMBL/GenBank/DDBJ databases">
        <title>Complete Genome and Plasmid Sequences for Rhodococcus fascians D188 and Draft Sequences for Rhodococcus spp. Isolates PBTS 1 and PBTS 2.</title>
        <authorList>
            <person name="Stamer R."/>
            <person name="Vereecke D."/>
            <person name="Zhang Y."/>
            <person name="Schilkey F."/>
            <person name="Devitt N."/>
            <person name="Randall J."/>
        </authorList>
    </citation>
    <scope>NUCLEOTIDE SEQUENCE [LARGE SCALE GENOMIC DNA]</scope>
    <source>
        <strain evidence="11">PBTS2</strain>
    </source>
</reference>
<dbReference type="KEGG" id="rhs:A3Q41_00768"/>
<evidence type="ECO:0000313" key="10">
    <source>
        <dbReference type="EMBL" id="AMY22086.1"/>
    </source>
</evidence>
<comment type="catalytic activity">
    <reaction evidence="8">
        <text>a 6-O-methyl-2'-deoxyguanosine in DNA + L-cysteinyl-[protein] = S-methyl-L-cysteinyl-[protein] + a 2'-deoxyguanosine in DNA</text>
        <dbReference type="Rhea" id="RHEA:24000"/>
        <dbReference type="Rhea" id="RHEA-COMP:10131"/>
        <dbReference type="Rhea" id="RHEA-COMP:10132"/>
        <dbReference type="Rhea" id="RHEA-COMP:11367"/>
        <dbReference type="Rhea" id="RHEA-COMP:11368"/>
        <dbReference type="ChEBI" id="CHEBI:29950"/>
        <dbReference type="ChEBI" id="CHEBI:82612"/>
        <dbReference type="ChEBI" id="CHEBI:85445"/>
        <dbReference type="ChEBI" id="CHEBI:85448"/>
        <dbReference type="EC" id="2.1.1.63"/>
    </reaction>
</comment>
<dbReference type="PANTHER" id="PTHR10815:SF5">
    <property type="entry name" value="METHYLATED-DNA--PROTEIN-CYSTEINE METHYLTRANSFERASE"/>
    <property type="match status" value="1"/>
</dbReference>
<evidence type="ECO:0000256" key="5">
    <source>
        <dbReference type="ARBA" id="ARBA00022679"/>
    </source>
</evidence>
<dbReference type="OrthoDB" id="9802228at2"/>
<sequence>MPSSTLFDTAIGRCGLAWSADGVIAVALPEPSDEAMFDYLAGFGATRGPVDALAADAIDRIVALLAGRAVDMSPIPLVLKVSAFDASVYTVCSAIPRGATLTYGDIARRLGLPGAAQAVGGALGRNPVPIIVPCHRVLGAGREVGGFSAPGGANTKQRILGIEGVAGFDEPTLF</sequence>
<dbReference type="Pfam" id="PF01035">
    <property type="entry name" value="DNA_binding_1"/>
    <property type="match status" value="1"/>
</dbReference>
<dbReference type="PATRIC" id="fig|1653479.3.peg.786"/>
<keyword evidence="5 10" id="KW-0808">Transferase</keyword>
<keyword evidence="7" id="KW-0234">DNA repair</keyword>
<proteinExistence type="inferred from homology"/>
<evidence type="ECO:0000313" key="11">
    <source>
        <dbReference type="Proteomes" id="UP000076038"/>
    </source>
</evidence>
<dbReference type="InterPro" id="IPR036217">
    <property type="entry name" value="MethylDNA_cys_MeTrfase_DNAb"/>
</dbReference>
<dbReference type="GO" id="GO:0006281">
    <property type="term" value="P:DNA repair"/>
    <property type="evidence" value="ECO:0007669"/>
    <property type="project" value="UniProtKB-KW"/>
</dbReference>
<dbReference type="EC" id="2.1.1.63" evidence="3"/>
<dbReference type="PROSITE" id="PS00374">
    <property type="entry name" value="MGMT"/>
    <property type="match status" value="1"/>
</dbReference>
<name>A0A143QGW7_RHOFA</name>
<dbReference type="Proteomes" id="UP000076038">
    <property type="component" value="Chromosome"/>
</dbReference>
<protein>
    <recommendedName>
        <fullName evidence="3">methylated-DNA--[protein]-cysteine S-methyltransferase</fullName>
        <ecNumber evidence="3">2.1.1.63</ecNumber>
    </recommendedName>
</protein>
<dbReference type="FunFam" id="1.10.10.10:FF:000214">
    <property type="entry name" value="Methylated-DNA--protein-cysteine methyltransferase"/>
    <property type="match status" value="1"/>
</dbReference>
<keyword evidence="6" id="KW-0227">DNA damage</keyword>
<evidence type="ECO:0000256" key="2">
    <source>
        <dbReference type="ARBA" id="ARBA00008711"/>
    </source>
</evidence>
<gene>
    <name evidence="10" type="primary">ogt_2</name>
    <name evidence="10" type="ORF">A3Q41_00768</name>
</gene>
<dbReference type="SUPFAM" id="SSF53155">
    <property type="entry name" value="Methylated DNA-protein cysteine methyltransferase domain"/>
    <property type="match status" value="1"/>
</dbReference>
<keyword evidence="4 10" id="KW-0489">Methyltransferase</keyword>
<evidence type="ECO:0000256" key="7">
    <source>
        <dbReference type="ARBA" id="ARBA00023204"/>
    </source>
</evidence>
<dbReference type="InterPro" id="IPR001497">
    <property type="entry name" value="MethylDNA_cys_MeTrfase_AS"/>
</dbReference>
<reference evidence="10 11" key="1">
    <citation type="journal article" date="2016" name="Genome Announc.">
        <title>Complete Genome and Plasmid Sequences for Rhodococcus fascians D188 and Draft Sequences for Rhodococcus Isolates PBTS 1 and PBTS 2.</title>
        <authorList>
            <person name="Stamler R.A."/>
            <person name="Vereecke D."/>
            <person name="Zhang Y."/>
            <person name="Schilkey F."/>
            <person name="Devitt N."/>
            <person name="Randall J.J."/>
        </authorList>
    </citation>
    <scope>NUCLEOTIDE SEQUENCE [LARGE SCALE GENOMIC DNA]</scope>
    <source>
        <strain evidence="10 11">PBTS2</strain>
    </source>
</reference>
<evidence type="ECO:0000256" key="1">
    <source>
        <dbReference type="ARBA" id="ARBA00001286"/>
    </source>
</evidence>
<dbReference type="InterPro" id="IPR036631">
    <property type="entry name" value="MGMT_N_sf"/>
</dbReference>
<dbReference type="InterPro" id="IPR014048">
    <property type="entry name" value="MethylDNA_cys_MeTrfase_DNA-bd"/>
</dbReference>
<dbReference type="GO" id="GO:0003908">
    <property type="term" value="F:methylated-DNA-[protein]-cysteine S-methyltransferase activity"/>
    <property type="evidence" value="ECO:0007669"/>
    <property type="project" value="UniProtKB-EC"/>
</dbReference>
<accession>A0A143QGW7</accession>
<dbReference type="CDD" id="cd06445">
    <property type="entry name" value="ATase"/>
    <property type="match status" value="1"/>
</dbReference>
<evidence type="ECO:0000256" key="8">
    <source>
        <dbReference type="ARBA" id="ARBA00049348"/>
    </source>
</evidence>
<dbReference type="Gene3D" id="1.10.10.10">
    <property type="entry name" value="Winged helix-like DNA-binding domain superfamily/Winged helix DNA-binding domain"/>
    <property type="match status" value="1"/>
</dbReference>
<evidence type="ECO:0000256" key="4">
    <source>
        <dbReference type="ARBA" id="ARBA00022603"/>
    </source>
</evidence>
<evidence type="ECO:0000256" key="3">
    <source>
        <dbReference type="ARBA" id="ARBA00011918"/>
    </source>
</evidence>
<dbReference type="RefSeq" id="WP_048316498.1">
    <property type="nucleotide sequence ID" value="NZ_CP015220.1"/>
</dbReference>
<dbReference type="SUPFAM" id="SSF46767">
    <property type="entry name" value="Methylated DNA-protein cysteine methyltransferase, C-terminal domain"/>
    <property type="match status" value="1"/>
</dbReference>
<dbReference type="AlphaFoldDB" id="A0A143QGW7"/>
<feature type="domain" description="Methylated-DNA-[protein]-cysteine S-methyltransferase DNA binding" evidence="9">
    <location>
        <begin position="84"/>
        <end position="165"/>
    </location>
</feature>
<comment type="catalytic activity">
    <reaction evidence="1">
        <text>a 4-O-methyl-thymidine in DNA + L-cysteinyl-[protein] = a thymidine in DNA + S-methyl-L-cysteinyl-[protein]</text>
        <dbReference type="Rhea" id="RHEA:53428"/>
        <dbReference type="Rhea" id="RHEA-COMP:10131"/>
        <dbReference type="Rhea" id="RHEA-COMP:10132"/>
        <dbReference type="Rhea" id="RHEA-COMP:13555"/>
        <dbReference type="Rhea" id="RHEA-COMP:13556"/>
        <dbReference type="ChEBI" id="CHEBI:29950"/>
        <dbReference type="ChEBI" id="CHEBI:82612"/>
        <dbReference type="ChEBI" id="CHEBI:137386"/>
        <dbReference type="ChEBI" id="CHEBI:137387"/>
        <dbReference type="EC" id="2.1.1.63"/>
    </reaction>
</comment>
<keyword evidence="11" id="KW-1185">Reference proteome</keyword>
<evidence type="ECO:0000259" key="9">
    <source>
        <dbReference type="Pfam" id="PF01035"/>
    </source>
</evidence>
<dbReference type="NCBIfam" id="TIGR00589">
    <property type="entry name" value="ogt"/>
    <property type="match status" value="1"/>
</dbReference>
<organism evidence="10 11">
    <name type="scientific">Rhodococcoides fascians</name>
    <name type="common">Rhodococcus fascians</name>
    <dbReference type="NCBI Taxonomy" id="1828"/>
    <lineage>
        <taxon>Bacteria</taxon>
        <taxon>Bacillati</taxon>
        <taxon>Actinomycetota</taxon>
        <taxon>Actinomycetes</taxon>
        <taxon>Mycobacteriales</taxon>
        <taxon>Nocardiaceae</taxon>
        <taxon>Rhodococcoides</taxon>
    </lineage>
</organism>
<dbReference type="GO" id="GO:0032259">
    <property type="term" value="P:methylation"/>
    <property type="evidence" value="ECO:0007669"/>
    <property type="project" value="UniProtKB-KW"/>
</dbReference>
<dbReference type="InterPro" id="IPR036388">
    <property type="entry name" value="WH-like_DNA-bd_sf"/>
</dbReference>
<dbReference type="PANTHER" id="PTHR10815">
    <property type="entry name" value="METHYLATED-DNA--PROTEIN-CYSTEINE METHYLTRANSFERASE"/>
    <property type="match status" value="1"/>
</dbReference>
<evidence type="ECO:0000256" key="6">
    <source>
        <dbReference type="ARBA" id="ARBA00022763"/>
    </source>
</evidence>